<sequence>MDPPLVSICVQHTSTTWPVLSADKHIGISVLADSQEAVSRRLAAKKVDRFADVRWFSSDTDAVFVDEATAWLDCSISQAIPAGDHDVVLLQVNRMSMNDAAAPLVFHDSRFRTLVGLDR</sequence>
<dbReference type="AlphaFoldDB" id="A0A840EVX5"/>
<evidence type="ECO:0000256" key="2">
    <source>
        <dbReference type="ARBA" id="ARBA00023002"/>
    </source>
</evidence>
<dbReference type="PANTHER" id="PTHR30466">
    <property type="entry name" value="FLAVIN REDUCTASE"/>
    <property type="match status" value="1"/>
</dbReference>
<dbReference type="PANTHER" id="PTHR30466:SF11">
    <property type="entry name" value="FLAVIN-DEPENDENT MONOOXYGENASE, REDUCTASE SUBUNIT HSAB"/>
    <property type="match status" value="1"/>
</dbReference>
<feature type="domain" description="Flavin reductase like" evidence="3">
    <location>
        <begin position="1"/>
        <end position="113"/>
    </location>
</feature>
<dbReference type="SUPFAM" id="SSF50475">
    <property type="entry name" value="FMN-binding split barrel"/>
    <property type="match status" value="1"/>
</dbReference>
<dbReference type="Gene3D" id="2.30.110.10">
    <property type="entry name" value="Electron Transport, Fmn-binding Protein, Chain A"/>
    <property type="match status" value="1"/>
</dbReference>
<dbReference type="Proteomes" id="UP000551501">
    <property type="component" value="Unassembled WGS sequence"/>
</dbReference>
<dbReference type="EMBL" id="JACIFP010000001">
    <property type="protein sequence ID" value="MBB4133986.1"/>
    <property type="molecule type" value="Genomic_DNA"/>
</dbReference>
<comment type="caution">
    <text evidence="4">The sequence shown here is derived from an EMBL/GenBank/DDBJ whole genome shotgun (WGS) entry which is preliminary data.</text>
</comment>
<dbReference type="GO" id="GO:0042602">
    <property type="term" value="F:riboflavin reductase (NADPH) activity"/>
    <property type="evidence" value="ECO:0007669"/>
    <property type="project" value="TreeGrafter"/>
</dbReference>
<keyword evidence="5" id="KW-1185">Reference proteome</keyword>
<evidence type="ECO:0000313" key="5">
    <source>
        <dbReference type="Proteomes" id="UP000551501"/>
    </source>
</evidence>
<dbReference type="Pfam" id="PF01613">
    <property type="entry name" value="Flavin_Reduct"/>
    <property type="match status" value="1"/>
</dbReference>
<dbReference type="SMART" id="SM00903">
    <property type="entry name" value="Flavin_Reduct"/>
    <property type="match status" value="1"/>
</dbReference>
<name>A0A840EVX5_9ACTN</name>
<organism evidence="4 5">
    <name type="scientific">Gordonia humi</name>
    <dbReference type="NCBI Taxonomy" id="686429"/>
    <lineage>
        <taxon>Bacteria</taxon>
        <taxon>Bacillati</taxon>
        <taxon>Actinomycetota</taxon>
        <taxon>Actinomycetes</taxon>
        <taxon>Mycobacteriales</taxon>
        <taxon>Gordoniaceae</taxon>
        <taxon>Gordonia</taxon>
    </lineage>
</organism>
<dbReference type="GO" id="GO:0010181">
    <property type="term" value="F:FMN binding"/>
    <property type="evidence" value="ECO:0007669"/>
    <property type="project" value="InterPro"/>
</dbReference>
<dbReference type="InterPro" id="IPR002563">
    <property type="entry name" value="Flavin_Rdtase-like_dom"/>
</dbReference>
<evidence type="ECO:0000313" key="4">
    <source>
        <dbReference type="EMBL" id="MBB4133986.1"/>
    </source>
</evidence>
<evidence type="ECO:0000256" key="1">
    <source>
        <dbReference type="ARBA" id="ARBA00008898"/>
    </source>
</evidence>
<accession>A0A840EVX5</accession>
<evidence type="ECO:0000259" key="3">
    <source>
        <dbReference type="SMART" id="SM00903"/>
    </source>
</evidence>
<protein>
    <submittedName>
        <fullName evidence="4">Flavin reductase (DIM6/NTAB) family NADH-FMN oxidoreductase RutF</fullName>
    </submittedName>
</protein>
<keyword evidence="2" id="KW-0560">Oxidoreductase</keyword>
<proteinExistence type="inferred from homology"/>
<comment type="similarity">
    <text evidence="1">Belongs to the non-flavoprotein flavin reductase family.</text>
</comment>
<dbReference type="InterPro" id="IPR012349">
    <property type="entry name" value="Split_barrel_FMN-bd"/>
</dbReference>
<gene>
    <name evidence="4" type="ORF">BKA16_000538</name>
</gene>
<dbReference type="InterPro" id="IPR050268">
    <property type="entry name" value="NADH-dep_flavin_reductase"/>
</dbReference>
<reference evidence="4 5" key="1">
    <citation type="submission" date="2020-08" db="EMBL/GenBank/DDBJ databases">
        <title>Sequencing the genomes of 1000 actinobacteria strains.</title>
        <authorList>
            <person name="Klenk H.-P."/>
        </authorList>
    </citation>
    <scope>NUCLEOTIDE SEQUENCE [LARGE SCALE GENOMIC DNA]</scope>
    <source>
        <strain evidence="4 5">DSM 45298</strain>
    </source>
</reference>